<reference evidence="1" key="1">
    <citation type="journal article" date="2020" name="Nature">
        <title>Giant virus diversity and host interactions through global metagenomics.</title>
        <authorList>
            <person name="Schulz F."/>
            <person name="Roux S."/>
            <person name="Paez-Espino D."/>
            <person name="Jungbluth S."/>
            <person name="Walsh D.A."/>
            <person name="Denef V.J."/>
            <person name="McMahon K.D."/>
            <person name="Konstantinidis K.T."/>
            <person name="Eloe-Fadrosh E.A."/>
            <person name="Kyrpides N.C."/>
            <person name="Woyke T."/>
        </authorList>
    </citation>
    <scope>NUCLEOTIDE SEQUENCE</scope>
    <source>
        <strain evidence="1">GVMAG-S-1102113-126</strain>
    </source>
</reference>
<organism evidence="1">
    <name type="scientific">viral metagenome</name>
    <dbReference type="NCBI Taxonomy" id="1070528"/>
    <lineage>
        <taxon>unclassified sequences</taxon>
        <taxon>metagenomes</taxon>
        <taxon>organismal metagenomes</taxon>
    </lineage>
</organism>
<sequence>MDKNAAAETVKNMSTGDLQRMFASLSKGCTCLDCKQK</sequence>
<evidence type="ECO:0000313" key="1">
    <source>
        <dbReference type="EMBL" id="QHU14601.1"/>
    </source>
</evidence>
<protein>
    <submittedName>
        <fullName evidence="1">Uncharacterized protein</fullName>
    </submittedName>
</protein>
<dbReference type="AlphaFoldDB" id="A0A6C0KBN6"/>
<dbReference type="EMBL" id="MN740844">
    <property type="protein sequence ID" value="QHU14601.1"/>
    <property type="molecule type" value="Genomic_DNA"/>
</dbReference>
<accession>A0A6C0KBN6</accession>
<proteinExistence type="predicted"/>
<name>A0A6C0KBN6_9ZZZZ</name>